<evidence type="ECO:0000313" key="6">
    <source>
        <dbReference type="EMBL" id="ADZ90042.1"/>
    </source>
</evidence>
<dbReference type="SUPFAM" id="SSF48498">
    <property type="entry name" value="Tetracyclin repressor-like, C-terminal domain"/>
    <property type="match status" value="1"/>
</dbReference>
<feature type="DNA-binding region" description="H-T-H motif" evidence="4">
    <location>
        <begin position="31"/>
        <end position="50"/>
    </location>
</feature>
<dbReference type="Gene3D" id="1.10.357.10">
    <property type="entry name" value="Tetracycline Repressor, domain 2"/>
    <property type="match status" value="1"/>
</dbReference>
<dbReference type="PATRIC" id="fig|717774.3.peg.790"/>
<evidence type="ECO:0000256" key="4">
    <source>
        <dbReference type="PROSITE-ProRule" id="PRU00335"/>
    </source>
</evidence>
<dbReference type="InterPro" id="IPR023772">
    <property type="entry name" value="DNA-bd_HTH_TetR-type_CS"/>
</dbReference>
<dbReference type="Pfam" id="PF16925">
    <property type="entry name" value="TetR_C_13"/>
    <property type="match status" value="1"/>
</dbReference>
<dbReference type="PANTHER" id="PTHR47506">
    <property type="entry name" value="TRANSCRIPTIONAL REGULATORY PROTEIN"/>
    <property type="match status" value="1"/>
</dbReference>
<organism evidence="6 7">
    <name type="scientific">Marinomonas mediterranea (strain ATCC 700492 / JCM 21426 / NBRC 103028 / MMB-1)</name>
    <dbReference type="NCBI Taxonomy" id="717774"/>
    <lineage>
        <taxon>Bacteria</taxon>
        <taxon>Pseudomonadati</taxon>
        <taxon>Pseudomonadota</taxon>
        <taxon>Gammaproteobacteria</taxon>
        <taxon>Oceanospirillales</taxon>
        <taxon>Oceanospirillaceae</taxon>
        <taxon>Marinomonas</taxon>
    </lineage>
</organism>
<protein>
    <submittedName>
        <fullName evidence="6">Transcriptional regulator, TetR family</fullName>
    </submittedName>
</protein>
<dbReference type="InterPro" id="IPR011075">
    <property type="entry name" value="TetR_C"/>
</dbReference>
<dbReference type="KEGG" id="mme:Marme_0759"/>
<evidence type="ECO:0000313" key="7">
    <source>
        <dbReference type="Proteomes" id="UP000001062"/>
    </source>
</evidence>
<evidence type="ECO:0000256" key="3">
    <source>
        <dbReference type="ARBA" id="ARBA00023163"/>
    </source>
</evidence>
<dbReference type="EMBL" id="CP002583">
    <property type="protein sequence ID" value="ADZ90042.1"/>
    <property type="molecule type" value="Genomic_DNA"/>
</dbReference>
<keyword evidence="2 4" id="KW-0238">DNA-binding</keyword>
<keyword evidence="7" id="KW-1185">Reference proteome</keyword>
<dbReference type="Pfam" id="PF00440">
    <property type="entry name" value="TetR_N"/>
    <property type="match status" value="1"/>
</dbReference>
<dbReference type="InterPro" id="IPR036271">
    <property type="entry name" value="Tet_transcr_reg_TetR-rel_C_sf"/>
</dbReference>
<dbReference type="STRING" id="717774.Marme_0759"/>
<keyword evidence="1" id="KW-0805">Transcription regulation</keyword>
<feature type="domain" description="HTH tetR-type" evidence="5">
    <location>
        <begin position="8"/>
        <end position="68"/>
    </location>
</feature>
<dbReference type="InterPro" id="IPR001647">
    <property type="entry name" value="HTH_TetR"/>
</dbReference>
<gene>
    <name evidence="6" type="ordered locus">Marme_0759</name>
</gene>
<dbReference type="AlphaFoldDB" id="F2K2J7"/>
<name>F2K2J7_MARM1</name>
<dbReference type="PROSITE" id="PS50977">
    <property type="entry name" value="HTH_TETR_2"/>
    <property type="match status" value="1"/>
</dbReference>
<dbReference type="eggNOG" id="COG1309">
    <property type="taxonomic scope" value="Bacteria"/>
</dbReference>
<keyword evidence="3" id="KW-0804">Transcription</keyword>
<dbReference type="Gene3D" id="1.10.10.60">
    <property type="entry name" value="Homeodomain-like"/>
    <property type="match status" value="1"/>
</dbReference>
<dbReference type="HOGENOM" id="CLU_069356_28_0_6"/>
<evidence type="ECO:0000256" key="2">
    <source>
        <dbReference type="ARBA" id="ARBA00023125"/>
    </source>
</evidence>
<dbReference type="SUPFAM" id="SSF46689">
    <property type="entry name" value="Homeodomain-like"/>
    <property type="match status" value="1"/>
</dbReference>
<dbReference type="PANTHER" id="PTHR47506:SF1">
    <property type="entry name" value="HTH-TYPE TRANSCRIPTIONAL REGULATOR YJDC"/>
    <property type="match status" value="1"/>
</dbReference>
<dbReference type="OrthoDB" id="270177at2"/>
<evidence type="ECO:0000259" key="5">
    <source>
        <dbReference type="PROSITE" id="PS50977"/>
    </source>
</evidence>
<dbReference type="PROSITE" id="PS01081">
    <property type="entry name" value="HTH_TETR_1"/>
    <property type="match status" value="1"/>
</dbReference>
<proteinExistence type="predicted"/>
<dbReference type="InterPro" id="IPR009057">
    <property type="entry name" value="Homeodomain-like_sf"/>
</dbReference>
<evidence type="ECO:0000256" key="1">
    <source>
        <dbReference type="ARBA" id="ARBA00023015"/>
    </source>
</evidence>
<reference evidence="6 7" key="1">
    <citation type="journal article" date="2012" name="Stand. Genomic Sci.">
        <title>Complete genome sequence of the melanogenic marine bacterium Marinomonas mediterranea type strain (MMB-1(T)).</title>
        <authorList>
            <person name="Lucas-Elio P."/>
            <person name="Goodwin L."/>
            <person name="Woyke T."/>
            <person name="Pitluck S."/>
            <person name="Nolan M."/>
            <person name="Kyrpides N.C."/>
            <person name="Detter J.C."/>
            <person name="Copeland A."/>
            <person name="Teshima H."/>
            <person name="Bruce D."/>
            <person name="Detter C."/>
            <person name="Tapia R."/>
            <person name="Han S."/>
            <person name="Land M.L."/>
            <person name="Ivanova N."/>
            <person name="Mikhailova N."/>
            <person name="Johnston A.W."/>
            <person name="Sanchez-Amat A."/>
        </authorList>
    </citation>
    <scope>NUCLEOTIDE SEQUENCE [LARGE SCALE GENOMIC DNA]</scope>
    <source>
        <strain evidence="7">ATCC 700492 / JCM 21426 / NBRC 103028 / MMB-1</strain>
    </source>
</reference>
<dbReference type="GO" id="GO:0003677">
    <property type="term" value="F:DNA binding"/>
    <property type="evidence" value="ECO:0007669"/>
    <property type="project" value="UniProtKB-UniRule"/>
</dbReference>
<dbReference type="RefSeq" id="WP_013659947.1">
    <property type="nucleotide sequence ID" value="NC_015276.1"/>
</dbReference>
<dbReference type="Proteomes" id="UP000001062">
    <property type="component" value="Chromosome"/>
</dbReference>
<accession>F2K2J7</accession>
<sequence>MVSGRQRTFDKEEALHKAMEIFWLKGFSGASLSDLVEAMGINKPSLYAAFSNKETLFVSALKHYAKTLGSSHLETLTSPDESLQNKIRAYLESISNLVTNSTFPGGCFVANSTCEAGSGCLTAGTKQTVEEINIESRNTFIAFFENEKRKGFLASTASPEALADYLIATQFGIAIMARNNVTKQELQHVIETAASVFKP</sequence>